<organism evidence="1 2">
    <name type="scientific">Actinomadura vinacea</name>
    <dbReference type="NCBI Taxonomy" id="115336"/>
    <lineage>
        <taxon>Bacteria</taxon>
        <taxon>Bacillati</taxon>
        <taxon>Actinomycetota</taxon>
        <taxon>Actinomycetes</taxon>
        <taxon>Streptosporangiales</taxon>
        <taxon>Thermomonosporaceae</taxon>
        <taxon>Actinomadura</taxon>
    </lineage>
</organism>
<keyword evidence="2" id="KW-1185">Reference proteome</keyword>
<gene>
    <name evidence="1" type="ORF">GCM10010191_35160</name>
</gene>
<proteinExistence type="predicted"/>
<accession>A0ABN3J2H3</accession>
<evidence type="ECO:0000313" key="2">
    <source>
        <dbReference type="Proteomes" id="UP001501231"/>
    </source>
</evidence>
<dbReference type="Proteomes" id="UP001501231">
    <property type="component" value="Unassembled WGS sequence"/>
</dbReference>
<comment type="caution">
    <text evidence="1">The sequence shown here is derived from an EMBL/GenBank/DDBJ whole genome shotgun (WGS) entry which is preliminary data.</text>
</comment>
<name>A0ABN3J2H3_9ACTN</name>
<evidence type="ECO:0000313" key="1">
    <source>
        <dbReference type="EMBL" id="GAA2420811.1"/>
    </source>
</evidence>
<dbReference type="EMBL" id="BAAARW010000012">
    <property type="protein sequence ID" value="GAA2420811.1"/>
    <property type="molecule type" value="Genomic_DNA"/>
</dbReference>
<reference evidence="1 2" key="1">
    <citation type="journal article" date="2019" name="Int. J. Syst. Evol. Microbiol.">
        <title>The Global Catalogue of Microorganisms (GCM) 10K type strain sequencing project: providing services to taxonomists for standard genome sequencing and annotation.</title>
        <authorList>
            <consortium name="The Broad Institute Genomics Platform"/>
            <consortium name="The Broad Institute Genome Sequencing Center for Infectious Disease"/>
            <person name="Wu L."/>
            <person name="Ma J."/>
        </authorList>
    </citation>
    <scope>NUCLEOTIDE SEQUENCE [LARGE SCALE GENOMIC DNA]</scope>
    <source>
        <strain evidence="1 2">JCM 3325</strain>
    </source>
</reference>
<protein>
    <submittedName>
        <fullName evidence="1">Uncharacterized protein</fullName>
    </submittedName>
</protein>
<sequence length="122" mass="12824">MGGREAAGVEIRIVGAERPDGLELRTRGLAAHGSPELRVSGLAPYLGQGWARVLAALARRLAAAPGTDAAGIPAELDLSPEVTVGLARDGDDLVPVPPRDFTGRPDDWRRDILLTLFPSAHS</sequence>
<dbReference type="RefSeq" id="WP_344590051.1">
    <property type="nucleotide sequence ID" value="NZ_BAAARW010000012.1"/>
</dbReference>